<feature type="region of interest" description="Disordered" evidence="1">
    <location>
        <begin position="1"/>
        <end position="39"/>
    </location>
</feature>
<dbReference type="Gene3D" id="1.25.40.620">
    <property type="match status" value="1"/>
</dbReference>
<comment type="caution">
    <text evidence="3">The sequence shown here is derived from an EMBL/GenBank/DDBJ whole genome shotgun (WGS) entry which is preliminary data.</text>
</comment>
<evidence type="ECO:0000259" key="2">
    <source>
        <dbReference type="Pfam" id="PF05419"/>
    </source>
</evidence>
<feature type="region of interest" description="Disordered" evidence="1">
    <location>
        <begin position="195"/>
        <end position="218"/>
    </location>
</feature>
<sequence length="218" mass="24386">MGRAPRIAASSDTFTGSSVSNGNGSSFGLSGPGASSSKPSLSIDDISLDSEAGMDYTHLKDLLAEGNFLKADDETRILLIKLAGPGAVERKWVYFTEVKFIPEADLRVIDGLWRAASNGKFGYSVQKELWVQNRRYWERLFKVIDWTHGTHNYYRKWPQEFTYTVDAPKGHLPLTNCLRGTQLFKAILEHPAFERPGQGEQSSAKPDWLKDTETKISL</sequence>
<organism evidence="3 4">
    <name type="scientific">Coccomyxa viridis</name>
    <dbReference type="NCBI Taxonomy" id="1274662"/>
    <lineage>
        <taxon>Eukaryota</taxon>
        <taxon>Viridiplantae</taxon>
        <taxon>Chlorophyta</taxon>
        <taxon>core chlorophytes</taxon>
        <taxon>Trebouxiophyceae</taxon>
        <taxon>Trebouxiophyceae incertae sedis</taxon>
        <taxon>Coccomyxaceae</taxon>
        <taxon>Coccomyxa</taxon>
    </lineage>
</organism>
<dbReference type="InterPro" id="IPR037215">
    <property type="entry name" value="GUN4-like_sf"/>
</dbReference>
<evidence type="ECO:0000313" key="4">
    <source>
        <dbReference type="Proteomes" id="UP001497392"/>
    </source>
</evidence>
<dbReference type="EMBL" id="CAXHTA020000008">
    <property type="protein sequence ID" value="CAL5223180.1"/>
    <property type="molecule type" value="Genomic_DNA"/>
</dbReference>
<name>A0ABP1FTC1_9CHLO</name>
<feature type="domain" description="GUN4-like" evidence="2">
    <location>
        <begin position="50"/>
        <end position="191"/>
    </location>
</feature>
<dbReference type="InterPro" id="IPR008629">
    <property type="entry name" value="GUN4-like"/>
</dbReference>
<protein>
    <submittedName>
        <fullName evidence="3">G5653 protein</fullName>
    </submittedName>
</protein>
<feature type="compositionally biased region" description="Basic and acidic residues" evidence="1">
    <location>
        <begin position="207"/>
        <end position="218"/>
    </location>
</feature>
<gene>
    <name evidence="3" type="primary">g5653</name>
    <name evidence="3" type="ORF">VP750_LOCUS4839</name>
</gene>
<accession>A0ABP1FTC1</accession>
<dbReference type="PANTHER" id="PTHR34800:SF1">
    <property type="entry name" value="TETRAPYRROLE-BINDING PROTEIN, CHLOROPLASTIC"/>
    <property type="match status" value="1"/>
</dbReference>
<dbReference type="PANTHER" id="PTHR34800">
    <property type="entry name" value="TETRAPYRROLE-BINDING PROTEIN, CHLOROPLASTIC"/>
    <property type="match status" value="1"/>
</dbReference>
<dbReference type="Pfam" id="PF05419">
    <property type="entry name" value="GUN4"/>
    <property type="match status" value="1"/>
</dbReference>
<evidence type="ECO:0000256" key="1">
    <source>
        <dbReference type="SAM" id="MobiDB-lite"/>
    </source>
</evidence>
<evidence type="ECO:0000313" key="3">
    <source>
        <dbReference type="EMBL" id="CAL5223180.1"/>
    </source>
</evidence>
<dbReference type="Proteomes" id="UP001497392">
    <property type="component" value="Unassembled WGS sequence"/>
</dbReference>
<reference evidence="3 4" key="1">
    <citation type="submission" date="2024-06" db="EMBL/GenBank/DDBJ databases">
        <authorList>
            <person name="Kraege A."/>
            <person name="Thomma B."/>
        </authorList>
    </citation>
    <scope>NUCLEOTIDE SEQUENCE [LARGE SCALE GENOMIC DNA]</scope>
</reference>
<feature type="compositionally biased region" description="Low complexity" evidence="1">
    <location>
        <begin position="16"/>
        <end position="39"/>
    </location>
</feature>
<dbReference type="SUPFAM" id="SSF140869">
    <property type="entry name" value="GUN4-like"/>
    <property type="match status" value="1"/>
</dbReference>
<proteinExistence type="predicted"/>
<keyword evidence="4" id="KW-1185">Reference proteome</keyword>
<dbReference type="Gene3D" id="1.10.10.1770">
    <property type="entry name" value="Gun4-like"/>
    <property type="match status" value="1"/>
</dbReference>
<dbReference type="CDD" id="cd16383">
    <property type="entry name" value="GUN4"/>
    <property type="match status" value="1"/>
</dbReference>